<evidence type="ECO:0000313" key="3">
    <source>
        <dbReference type="Proteomes" id="UP000048841"/>
    </source>
</evidence>
<feature type="compositionally biased region" description="Polar residues" evidence="1">
    <location>
        <begin position="1"/>
        <end position="10"/>
    </location>
</feature>
<evidence type="ECO:0000256" key="1">
    <source>
        <dbReference type="SAM" id="MobiDB-lite"/>
    </source>
</evidence>
<dbReference type="AntiFam" id="ANF00052">
    <property type="entry name" value="Translation of DNA tandem repeat"/>
</dbReference>
<reference evidence="2 3" key="1">
    <citation type="submission" date="2015-03" db="EMBL/GenBank/DDBJ databases">
        <authorList>
            <person name="Murphy D."/>
        </authorList>
    </citation>
    <scope>NUCLEOTIDE SEQUENCE [LARGE SCALE GENOMIC DNA]</scope>
    <source>
        <strain evidence="2 3">IP26249</strain>
    </source>
</reference>
<feature type="region of interest" description="Disordered" evidence="1">
    <location>
        <begin position="1"/>
        <end position="34"/>
    </location>
</feature>
<dbReference type="Proteomes" id="UP000048841">
    <property type="component" value="Unassembled WGS sequence"/>
</dbReference>
<proteinExistence type="predicted"/>
<organism evidence="2 3">
    <name type="scientific">Yersinia enterocolitica</name>
    <dbReference type="NCBI Taxonomy" id="630"/>
    <lineage>
        <taxon>Bacteria</taxon>
        <taxon>Pseudomonadati</taxon>
        <taxon>Pseudomonadota</taxon>
        <taxon>Gammaproteobacteria</taxon>
        <taxon>Enterobacterales</taxon>
        <taxon>Yersiniaceae</taxon>
        <taxon>Yersinia</taxon>
    </lineage>
</organism>
<gene>
    <name evidence="2" type="ORF">ERS137941_02743</name>
</gene>
<evidence type="ECO:0000313" key="2">
    <source>
        <dbReference type="EMBL" id="CFQ66748.1"/>
    </source>
</evidence>
<dbReference type="AlphaFoldDB" id="A0A0H5GMI4"/>
<sequence length="34" mass="3684">MTNISDSNLQGEDRQKSKASVPGMARHEPPGTED</sequence>
<dbReference type="EMBL" id="CGBR01000020">
    <property type="protein sequence ID" value="CFQ66748.1"/>
    <property type="molecule type" value="Genomic_DNA"/>
</dbReference>
<name>A0A0H5GMI4_YEREN</name>
<feature type="compositionally biased region" description="Basic and acidic residues" evidence="1">
    <location>
        <begin position="25"/>
        <end position="34"/>
    </location>
</feature>
<accession>A0A0H5GMI4</accession>
<protein>
    <submittedName>
        <fullName evidence="2">Yersinia protein of uncharacterized function (DUF3831)</fullName>
    </submittedName>
</protein>